<organism evidence="1 2">
    <name type="scientific">Microthlaspi erraticum</name>
    <dbReference type="NCBI Taxonomy" id="1685480"/>
    <lineage>
        <taxon>Eukaryota</taxon>
        <taxon>Viridiplantae</taxon>
        <taxon>Streptophyta</taxon>
        <taxon>Embryophyta</taxon>
        <taxon>Tracheophyta</taxon>
        <taxon>Spermatophyta</taxon>
        <taxon>Magnoliopsida</taxon>
        <taxon>eudicotyledons</taxon>
        <taxon>Gunneridae</taxon>
        <taxon>Pentapetalae</taxon>
        <taxon>rosids</taxon>
        <taxon>malvids</taxon>
        <taxon>Brassicales</taxon>
        <taxon>Brassicaceae</taxon>
        <taxon>Coluteocarpeae</taxon>
        <taxon>Microthlaspi</taxon>
    </lineage>
</organism>
<keyword evidence="2" id="KW-1185">Reference proteome</keyword>
<proteinExistence type="predicted"/>
<sequence>MLGSRELSSAVSAENGIQATKELGRYRGMPILQKRINKETFGTVLECMSSKHAGWKGSMLSLAGHITLTKAVLGSIPVHTMSSIRLPESTTRALDHVSRDFIWGSTLKARKQHLIGWDKVCLSKAEGGLGIRKTSIMNKALIAKLGWRLLHDNTSLWARVLRSKCKVGDIHDTTWSVARGTWSSTWRSVVVGIRDVIRPGHGWVIGDGQRVDFWTDKWLGNSPLIDEVVAEVSEGVKRMKATKLWLNGTGWDMGRIAPFVSDDTKLELAAVVVDKAMAGIWQRIVPRGKKQAFFAMSCLEWMYVNFSENAMTENGP</sequence>
<reference evidence="1" key="1">
    <citation type="submission" date="2020-01" db="EMBL/GenBank/DDBJ databases">
        <authorList>
            <person name="Mishra B."/>
        </authorList>
    </citation>
    <scope>NUCLEOTIDE SEQUENCE [LARGE SCALE GENOMIC DNA]</scope>
</reference>
<gene>
    <name evidence="1" type="ORF">MERR_LOCUS30671</name>
</gene>
<dbReference type="PANTHER" id="PTHR33116:SF78">
    <property type="entry name" value="OS12G0587133 PROTEIN"/>
    <property type="match status" value="1"/>
</dbReference>
<dbReference type="OrthoDB" id="1938246at2759"/>
<accession>A0A6D2JIP0</accession>
<evidence type="ECO:0000313" key="1">
    <source>
        <dbReference type="EMBL" id="CAA7043436.1"/>
    </source>
</evidence>
<evidence type="ECO:0000313" key="2">
    <source>
        <dbReference type="Proteomes" id="UP000467841"/>
    </source>
</evidence>
<dbReference type="PANTHER" id="PTHR33116">
    <property type="entry name" value="REVERSE TRANSCRIPTASE ZINC-BINDING DOMAIN-CONTAINING PROTEIN-RELATED-RELATED"/>
    <property type="match status" value="1"/>
</dbReference>
<protein>
    <recommendedName>
        <fullName evidence="3">Reverse transcriptase zinc-binding domain-containing protein</fullName>
    </recommendedName>
</protein>
<comment type="caution">
    <text evidence="1">The sequence shown here is derived from an EMBL/GenBank/DDBJ whole genome shotgun (WGS) entry which is preliminary data.</text>
</comment>
<dbReference type="Proteomes" id="UP000467841">
    <property type="component" value="Unassembled WGS sequence"/>
</dbReference>
<evidence type="ECO:0008006" key="3">
    <source>
        <dbReference type="Google" id="ProtNLM"/>
    </source>
</evidence>
<dbReference type="AlphaFoldDB" id="A0A6D2JIP0"/>
<dbReference type="EMBL" id="CACVBM020001278">
    <property type="protein sequence ID" value="CAA7043436.1"/>
    <property type="molecule type" value="Genomic_DNA"/>
</dbReference>
<name>A0A6D2JIP0_9BRAS</name>